<proteinExistence type="predicted"/>
<dbReference type="Proteomes" id="UP001062846">
    <property type="component" value="Chromosome 6"/>
</dbReference>
<organism evidence="1 2">
    <name type="scientific">Rhododendron molle</name>
    <name type="common">Chinese azalea</name>
    <name type="synonym">Azalea mollis</name>
    <dbReference type="NCBI Taxonomy" id="49168"/>
    <lineage>
        <taxon>Eukaryota</taxon>
        <taxon>Viridiplantae</taxon>
        <taxon>Streptophyta</taxon>
        <taxon>Embryophyta</taxon>
        <taxon>Tracheophyta</taxon>
        <taxon>Spermatophyta</taxon>
        <taxon>Magnoliopsida</taxon>
        <taxon>eudicotyledons</taxon>
        <taxon>Gunneridae</taxon>
        <taxon>Pentapetalae</taxon>
        <taxon>asterids</taxon>
        <taxon>Ericales</taxon>
        <taxon>Ericaceae</taxon>
        <taxon>Ericoideae</taxon>
        <taxon>Rhodoreae</taxon>
        <taxon>Rhododendron</taxon>
    </lineage>
</organism>
<comment type="caution">
    <text evidence="1">The sequence shown here is derived from an EMBL/GenBank/DDBJ whole genome shotgun (WGS) entry which is preliminary data.</text>
</comment>
<reference evidence="1" key="1">
    <citation type="submission" date="2022-02" db="EMBL/GenBank/DDBJ databases">
        <title>Plant Genome Project.</title>
        <authorList>
            <person name="Zhang R.-G."/>
        </authorList>
    </citation>
    <scope>NUCLEOTIDE SEQUENCE</scope>
    <source>
        <strain evidence="1">AT1</strain>
    </source>
</reference>
<protein>
    <submittedName>
        <fullName evidence="1">Uncharacterized protein</fullName>
    </submittedName>
</protein>
<evidence type="ECO:0000313" key="1">
    <source>
        <dbReference type="EMBL" id="KAI8550878.1"/>
    </source>
</evidence>
<gene>
    <name evidence="1" type="ORF">RHMOL_Rhmol06G0141600</name>
</gene>
<dbReference type="EMBL" id="CM046393">
    <property type="protein sequence ID" value="KAI8550878.1"/>
    <property type="molecule type" value="Genomic_DNA"/>
</dbReference>
<name>A0ACC0NC24_RHOML</name>
<sequence>MRQRTGGPPLPPPINLVSSEIKGTSTTFSRQLCSIPLGPNLMTQRPPIMAEDNLHPTRWADLLLLLQSI</sequence>
<keyword evidence="2" id="KW-1185">Reference proteome</keyword>
<accession>A0ACC0NC24</accession>
<evidence type="ECO:0000313" key="2">
    <source>
        <dbReference type="Proteomes" id="UP001062846"/>
    </source>
</evidence>